<keyword evidence="2" id="KW-1185">Reference proteome</keyword>
<dbReference type="Proteomes" id="UP000198598">
    <property type="component" value="Unassembled WGS sequence"/>
</dbReference>
<protein>
    <submittedName>
        <fullName evidence="1">Uncharacterized protein</fullName>
    </submittedName>
</protein>
<proteinExistence type="predicted"/>
<gene>
    <name evidence="1" type="ORF">SAMN05216167_1781</name>
</gene>
<name>A0A1I2IFD5_9BACT</name>
<evidence type="ECO:0000313" key="1">
    <source>
        <dbReference type="EMBL" id="SFF41102.1"/>
    </source>
</evidence>
<evidence type="ECO:0000313" key="2">
    <source>
        <dbReference type="Proteomes" id="UP000198598"/>
    </source>
</evidence>
<reference evidence="1 2" key="1">
    <citation type="submission" date="2016-10" db="EMBL/GenBank/DDBJ databases">
        <authorList>
            <person name="de Groot N.N."/>
        </authorList>
    </citation>
    <scope>NUCLEOTIDE SEQUENCE [LARGE SCALE GENOMIC DNA]</scope>
    <source>
        <strain evidence="1 2">DSM 26130</strain>
    </source>
</reference>
<organism evidence="1 2">
    <name type="scientific">Spirosoma endophyticum</name>
    <dbReference type="NCBI Taxonomy" id="662367"/>
    <lineage>
        <taxon>Bacteria</taxon>
        <taxon>Pseudomonadati</taxon>
        <taxon>Bacteroidota</taxon>
        <taxon>Cytophagia</taxon>
        <taxon>Cytophagales</taxon>
        <taxon>Cytophagaceae</taxon>
        <taxon>Spirosoma</taxon>
    </lineage>
</organism>
<dbReference type="AlphaFoldDB" id="A0A1I2IFD5"/>
<accession>A0A1I2IFD5</accession>
<dbReference type="EMBL" id="FOLQ01000078">
    <property type="protein sequence ID" value="SFF41102.1"/>
    <property type="molecule type" value="Genomic_DNA"/>
</dbReference>
<sequence>MLLFIGVGSCRKKEVFPDLAKQIEGTYTITEANLTYQSSGKTTGVYNPKDSAQTGQITIQKLDALSANIHTVLKKQSGEVFFDDTFYCELSRDISNKGFIKFTALENKGGGYIVNDTQAAYPNYISVGTFSTYQGKKAVIAGSFTAKH</sequence>